<dbReference type="InterPro" id="IPR010686">
    <property type="entry name" value="OBAP-like"/>
</dbReference>
<dbReference type="HOGENOM" id="CLU_071931_3_0_1"/>
<dbReference type="KEGG" id="pfp:PFL1_03526"/>
<dbReference type="Proteomes" id="UP000053664">
    <property type="component" value="Unassembled WGS sequence"/>
</dbReference>
<gene>
    <name evidence="2" type="ORF">PFL1_03526</name>
</gene>
<evidence type="ECO:0000256" key="1">
    <source>
        <dbReference type="ARBA" id="ARBA00009740"/>
    </source>
</evidence>
<organism evidence="2 3">
    <name type="scientific">Pseudozyma flocculosa PF-1</name>
    <dbReference type="NCBI Taxonomy" id="1277687"/>
    <lineage>
        <taxon>Eukaryota</taxon>
        <taxon>Fungi</taxon>
        <taxon>Dikarya</taxon>
        <taxon>Basidiomycota</taxon>
        <taxon>Ustilaginomycotina</taxon>
        <taxon>Ustilaginomycetes</taxon>
        <taxon>Ustilaginales</taxon>
        <taxon>Ustilaginaceae</taxon>
        <taxon>Pseudozyma</taxon>
    </lineage>
</organism>
<dbReference type="eggNOG" id="ENOG502QR3B">
    <property type="taxonomic scope" value="Eukaryota"/>
</dbReference>
<dbReference type="PANTHER" id="PTHR31360:SF0">
    <property type="entry name" value="OIL BODY-ASSOCIATED PROTEIN 1B"/>
    <property type="match status" value="1"/>
</dbReference>
<dbReference type="OrthoDB" id="1901244at2759"/>
<dbReference type="EMBL" id="KE361633">
    <property type="protein sequence ID" value="EPQ28722.1"/>
    <property type="molecule type" value="Genomic_DNA"/>
</dbReference>
<evidence type="ECO:0000313" key="3">
    <source>
        <dbReference type="Proteomes" id="UP000053664"/>
    </source>
</evidence>
<proteinExistence type="inferred from homology"/>
<reference evidence="2 3" key="1">
    <citation type="journal article" date="2013" name="Plant Cell">
        <title>The transition from a phytopathogenic smut ancestor to an anamorphic biocontrol agent deciphered by comparative whole-genome analysis.</title>
        <authorList>
            <person name="Lefebvre F."/>
            <person name="Joly D.L."/>
            <person name="Labbe C."/>
            <person name="Teichmann B."/>
            <person name="Linning R."/>
            <person name="Belzile F."/>
            <person name="Bakkeren G."/>
            <person name="Belanger R.R."/>
        </authorList>
    </citation>
    <scope>NUCLEOTIDE SEQUENCE [LARGE SCALE GENOMIC DNA]</scope>
    <source>
        <strain evidence="2 3">PF-1</strain>
    </source>
</reference>
<dbReference type="GeneID" id="19317635"/>
<dbReference type="RefSeq" id="XP_007879237.1">
    <property type="nucleotide sequence ID" value="XM_007881046.1"/>
</dbReference>
<dbReference type="AlphaFoldDB" id="A0A061H745"/>
<sequence length="235" mass="25974">MSFAPIDKIHQALHAFHIPSTDRTRSVPSVHYCSCSADGNMFQCLVYNSDAADAKLIGIEYMVDESIFVTLPEDEKKYWHSHKHEVSTGTLVCIGLKGAAGTVAAGIKAAGEATGLSRTTGGGVPDAAEQKVMERIYRLYGKIVHTWPDPDAPLPLGPPLLMMSTTDTYPGPSCQREMLRKRDEHYGIDTESKRKHRHTFLDLDYSIAQGADQYDATGEAPEFVTRVERMKTESK</sequence>
<evidence type="ECO:0000313" key="2">
    <source>
        <dbReference type="EMBL" id="EPQ28722.1"/>
    </source>
</evidence>
<protein>
    <submittedName>
        <fullName evidence="2">Uncharacterized protein</fullName>
    </submittedName>
</protein>
<name>A0A061H745_9BASI</name>
<comment type="similarity">
    <text evidence="1">Belongs to the OBAP family.</text>
</comment>
<accession>A0A061H745</accession>
<dbReference type="PANTHER" id="PTHR31360">
    <property type="match status" value="1"/>
</dbReference>
<dbReference type="Pfam" id="PF06884">
    <property type="entry name" value="DUF1264"/>
    <property type="match status" value="1"/>
</dbReference>